<feature type="transmembrane region" description="Helical" evidence="1">
    <location>
        <begin position="103"/>
        <end position="124"/>
    </location>
</feature>
<evidence type="ECO:0000313" key="3">
    <source>
        <dbReference type="Proteomes" id="UP000260795"/>
    </source>
</evidence>
<gene>
    <name evidence="2" type="ORF">DXC80_14975</name>
</gene>
<accession>A0A3E4QV12</accession>
<sequence>MNWYRYWYFMIFFIYDSLGKNMEENKTFSVLFFSFVMYMIFSILGCFINVTFVHGIVKYIAHPLTHFIFIGFIYSFNGFLFFPEKKARIGRNTYREIRQQTKNVYFIIFTILIFLIYFFCAFYFKGKFMYI</sequence>
<dbReference type="Proteomes" id="UP000260795">
    <property type="component" value="Unassembled WGS sequence"/>
</dbReference>
<name>A0A3E4QV12_BACUN</name>
<organism evidence="2 3">
    <name type="scientific">Bacteroides uniformis</name>
    <dbReference type="NCBI Taxonomy" id="820"/>
    <lineage>
        <taxon>Bacteria</taxon>
        <taxon>Pseudomonadati</taxon>
        <taxon>Bacteroidota</taxon>
        <taxon>Bacteroidia</taxon>
        <taxon>Bacteroidales</taxon>
        <taxon>Bacteroidaceae</taxon>
        <taxon>Bacteroides</taxon>
    </lineage>
</organism>
<keyword evidence="1" id="KW-0472">Membrane</keyword>
<evidence type="ECO:0000313" key="2">
    <source>
        <dbReference type="EMBL" id="RGL11030.1"/>
    </source>
</evidence>
<reference evidence="2 3" key="1">
    <citation type="submission" date="2018-08" db="EMBL/GenBank/DDBJ databases">
        <title>A genome reference for cultivated species of the human gut microbiota.</title>
        <authorList>
            <person name="Zou Y."/>
            <person name="Xue W."/>
            <person name="Luo G."/>
        </authorList>
    </citation>
    <scope>NUCLEOTIDE SEQUENCE [LARGE SCALE GENOMIC DNA]</scope>
    <source>
        <strain evidence="2 3">TF08-13</strain>
    </source>
</reference>
<feature type="transmembrane region" description="Helical" evidence="1">
    <location>
        <begin position="30"/>
        <end position="52"/>
    </location>
</feature>
<dbReference type="AlphaFoldDB" id="A0A3E4QV12"/>
<dbReference type="EMBL" id="QSRK01000025">
    <property type="protein sequence ID" value="RGL11030.1"/>
    <property type="molecule type" value="Genomic_DNA"/>
</dbReference>
<protein>
    <submittedName>
        <fullName evidence="2">Uncharacterized protein</fullName>
    </submittedName>
</protein>
<comment type="caution">
    <text evidence="2">The sequence shown here is derived from an EMBL/GenBank/DDBJ whole genome shotgun (WGS) entry which is preliminary data.</text>
</comment>
<proteinExistence type="predicted"/>
<evidence type="ECO:0000256" key="1">
    <source>
        <dbReference type="SAM" id="Phobius"/>
    </source>
</evidence>
<keyword evidence="1" id="KW-1133">Transmembrane helix</keyword>
<keyword evidence="1" id="KW-0812">Transmembrane</keyword>
<feature type="transmembrane region" description="Helical" evidence="1">
    <location>
        <begin position="64"/>
        <end position="82"/>
    </location>
</feature>